<feature type="transmembrane region" description="Helical" evidence="1">
    <location>
        <begin position="99"/>
        <end position="122"/>
    </location>
</feature>
<dbReference type="EMBL" id="ANHZ02000024">
    <property type="protein sequence ID" value="EME35681.1"/>
    <property type="molecule type" value="Genomic_DNA"/>
</dbReference>
<dbReference type="InterPro" id="IPR049500">
    <property type="entry name" value="Peptidase_M50B-like"/>
</dbReference>
<dbReference type="RefSeq" id="WP_006215634.1">
    <property type="nucleotide sequence ID" value="NZ_ANHZ02000024.1"/>
</dbReference>
<feature type="transmembrane region" description="Helical" evidence="1">
    <location>
        <begin position="13"/>
        <end position="30"/>
    </location>
</feature>
<gene>
    <name evidence="2" type="ORF">C884_01408</name>
</gene>
<keyword evidence="1" id="KW-1133">Transmembrane helix</keyword>
<dbReference type="AlphaFoldDB" id="M2X968"/>
<feature type="transmembrane region" description="Helical" evidence="1">
    <location>
        <begin position="37"/>
        <end position="57"/>
    </location>
</feature>
<feature type="transmembrane region" description="Helical" evidence="1">
    <location>
        <begin position="215"/>
        <end position="236"/>
    </location>
</feature>
<evidence type="ECO:0000313" key="2">
    <source>
        <dbReference type="EMBL" id="EME35681.1"/>
    </source>
</evidence>
<keyword evidence="1" id="KW-0472">Membrane</keyword>
<organism evidence="2 3">
    <name type="scientific">Kocuria palustris PEL</name>
    <dbReference type="NCBI Taxonomy" id="1236550"/>
    <lineage>
        <taxon>Bacteria</taxon>
        <taxon>Bacillati</taxon>
        <taxon>Actinomycetota</taxon>
        <taxon>Actinomycetes</taxon>
        <taxon>Micrococcales</taxon>
        <taxon>Micrococcaceae</taxon>
        <taxon>Kocuria</taxon>
    </lineage>
</organism>
<sequence length="241" mass="25516">MTELLAARPVPPADAWMLVLCGLLAAGLCLPRRTWRWFGLVVTVVHELGHALAGLVVGRRVMTIRIEADHSGVTHSFGTGPSAAWSTFWGYPFPAVVGAVWAAAVGLGHWPVAAVVSALVLLGSLVVMRGALSWVVTTGSAALLLALVWADLAIGRWLMLAVGTALWVGALRVWWLLARRHVQGALSRRVQHEHPLGLPSDAVALARATGVPAMLWLLAFLAVILLSAAGIALAWAPQLLS</sequence>
<dbReference type="STRING" id="71999.KPaMU14_00790"/>
<name>M2X968_9MICC</name>
<accession>M2X968</accession>
<proteinExistence type="predicted"/>
<keyword evidence="1" id="KW-0812">Transmembrane</keyword>
<protein>
    <submittedName>
        <fullName evidence="2">Integral membrane protein</fullName>
    </submittedName>
</protein>
<feature type="transmembrane region" description="Helical" evidence="1">
    <location>
        <begin position="131"/>
        <end position="150"/>
    </location>
</feature>
<dbReference type="Pfam" id="PF13398">
    <property type="entry name" value="Peptidase_M50B"/>
    <property type="match status" value="1"/>
</dbReference>
<keyword evidence="3" id="KW-1185">Reference proteome</keyword>
<evidence type="ECO:0000313" key="3">
    <source>
        <dbReference type="Proteomes" id="UP000009877"/>
    </source>
</evidence>
<feature type="transmembrane region" description="Helical" evidence="1">
    <location>
        <begin position="156"/>
        <end position="178"/>
    </location>
</feature>
<reference evidence="2 3" key="1">
    <citation type="journal article" date="2014" name="Genome Announc.">
        <title>Draft Genome Sequence of Kocuria palustris PEL.</title>
        <authorList>
            <person name="Sharma G."/>
            <person name="Khatri I."/>
            <person name="Subramanian S."/>
        </authorList>
    </citation>
    <scope>NUCLEOTIDE SEQUENCE [LARGE SCALE GENOMIC DNA]</scope>
    <source>
        <strain evidence="2 3">PEL</strain>
    </source>
</reference>
<evidence type="ECO:0000256" key="1">
    <source>
        <dbReference type="SAM" id="Phobius"/>
    </source>
</evidence>
<dbReference type="Proteomes" id="UP000009877">
    <property type="component" value="Unassembled WGS sequence"/>
</dbReference>
<comment type="caution">
    <text evidence="2">The sequence shown here is derived from an EMBL/GenBank/DDBJ whole genome shotgun (WGS) entry which is preliminary data.</text>
</comment>